<dbReference type="PANTHER" id="PTHR43199:SF1">
    <property type="entry name" value="GLUTATHIONE HYDROLASE PROENZYME"/>
    <property type="match status" value="1"/>
</dbReference>
<keyword evidence="6 11" id="KW-0865">Zymogen</keyword>
<dbReference type="STRING" id="1235591.CAK95_08485"/>
<keyword evidence="5 11" id="KW-0378">Hydrolase</keyword>
<dbReference type="InterPro" id="IPR043137">
    <property type="entry name" value="GGT_ssub_C"/>
</dbReference>
<proteinExistence type="inferred from homology"/>
<comment type="pathway">
    <text evidence="11">Sulfur metabolism; glutathione metabolism.</text>
</comment>
<evidence type="ECO:0000256" key="4">
    <source>
        <dbReference type="ARBA" id="ARBA00022679"/>
    </source>
</evidence>
<feature type="binding site" evidence="10">
    <location>
        <begin position="453"/>
        <end position="454"/>
    </location>
    <ligand>
        <name>L-glutamate</name>
        <dbReference type="ChEBI" id="CHEBI:29985"/>
    </ligand>
</feature>
<protein>
    <recommendedName>
        <fullName evidence="11">Glutathione hydrolase proenzyme</fullName>
        <ecNumber evidence="11">2.3.2.2</ecNumber>
        <ecNumber evidence="11">3.4.19.13</ecNumber>
    </recommendedName>
    <component>
        <recommendedName>
            <fullName evidence="11">Glutathione hydrolase large chain</fullName>
        </recommendedName>
    </component>
    <component>
        <recommendedName>
            <fullName evidence="11">Glutathione hydrolase small chain</fullName>
        </recommendedName>
    </component>
</protein>
<evidence type="ECO:0000256" key="5">
    <source>
        <dbReference type="ARBA" id="ARBA00022801"/>
    </source>
</evidence>
<feature type="binding site" evidence="10">
    <location>
        <position position="424"/>
    </location>
    <ligand>
        <name>L-glutamate</name>
        <dbReference type="ChEBI" id="CHEBI:29985"/>
    </ligand>
</feature>
<dbReference type="InterPro" id="IPR051792">
    <property type="entry name" value="GGT_bact"/>
</dbReference>
<organism evidence="12 13">
    <name type="scientific">Pseudorhodoplanes sinuspersici</name>
    <dbReference type="NCBI Taxonomy" id="1235591"/>
    <lineage>
        <taxon>Bacteria</taxon>
        <taxon>Pseudomonadati</taxon>
        <taxon>Pseudomonadota</taxon>
        <taxon>Alphaproteobacteria</taxon>
        <taxon>Hyphomicrobiales</taxon>
        <taxon>Pseudorhodoplanes</taxon>
    </lineage>
</organism>
<dbReference type="KEGG" id="psin:CAK95_08485"/>
<comment type="PTM">
    <text evidence="11">Cleaved by autocatalysis into a large and a small subunit.</text>
</comment>
<feature type="binding site" evidence="10">
    <location>
        <begin position="400"/>
        <end position="402"/>
    </location>
    <ligand>
        <name>L-glutamate</name>
        <dbReference type="ChEBI" id="CHEBI:29985"/>
    </ligand>
</feature>
<dbReference type="Gene3D" id="3.60.20.40">
    <property type="match status" value="1"/>
</dbReference>
<evidence type="ECO:0000313" key="12">
    <source>
        <dbReference type="EMBL" id="ARQ02836.1"/>
    </source>
</evidence>
<dbReference type="Gene3D" id="1.10.246.130">
    <property type="match status" value="1"/>
</dbReference>
<evidence type="ECO:0000256" key="11">
    <source>
        <dbReference type="RuleBase" id="RU368036"/>
    </source>
</evidence>
<dbReference type="GO" id="GO:0036374">
    <property type="term" value="F:glutathione hydrolase activity"/>
    <property type="evidence" value="ECO:0007669"/>
    <property type="project" value="UniProtKB-UniRule"/>
</dbReference>
<comment type="catalytic activity">
    <reaction evidence="8 11">
        <text>an N-terminal (5-L-glutamyl)-[peptide] + an alpha-amino acid = 5-L-glutamyl amino acid + an N-terminal L-alpha-aminoacyl-[peptide]</text>
        <dbReference type="Rhea" id="RHEA:23904"/>
        <dbReference type="Rhea" id="RHEA-COMP:9780"/>
        <dbReference type="Rhea" id="RHEA-COMP:9795"/>
        <dbReference type="ChEBI" id="CHEBI:77644"/>
        <dbReference type="ChEBI" id="CHEBI:78597"/>
        <dbReference type="ChEBI" id="CHEBI:78599"/>
        <dbReference type="ChEBI" id="CHEBI:78608"/>
        <dbReference type="EC" id="2.3.2.2"/>
    </reaction>
</comment>
<comment type="catalytic activity">
    <reaction evidence="2 11">
        <text>glutathione + H2O = L-cysteinylglycine + L-glutamate</text>
        <dbReference type="Rhea" id="RHEA:28807"/>
        <dbReference type="ChEBI" id="CHEBI:15377"/>
        <dbReference type="ChEBI" id="CHEBI:29985"/>
        <dbReference type="ChEBI" id="CHEBI:57925"/>
        <dbReference type="ChEBI" id="CHEBI:61694"/>
        <dbReference type="EC" id="3.4.19.13"/>
    </reaction>
</comment>
<dbReference type="NCBIfam" id="TIGR00066">
    <property type="entry name" value="g_glut_trans"/>
    <property type="match status" value="1"/>
</dbReference>
<dbReference type="UniPathway" id="UPA00204"/>
<keyword evidence="11" id="KW-0317">Glutathione biosynthesis</keyword>
<evidence type="ECO:0000256" key="8">
    <source>
        <dbReference type="ARBA" id="ARBA00047417"/>
    </source>
</evidence>
<comment type="similarity">
    <text evidence="3 11">Belongs to the gamma-glutamyltransferase family.</text>
</comment>
<dbReference type="EC" id="2.3.2.2" evidence="11"/>
<feature type="binding site" evidence="10">
    <location>
        <position position="475"/>
    </location>
    <ligand>
        <name>L-glutamate</name>
        <dbReference type="ChEBI" id="CHEBI:29985"/>
    </ligand>
</feature>
<dbReference type="InterPro" id="IPR043138">
    <property type="entry name" value="GGT_lsub"/>
</dbReference>
<dbReference type="GO" id="GO:0006750">
    <property type="term" value="P:glutathione biosynthetic process"/>
    <property type="evidence" value="ECO:0007669"/>
    <property type="project" value="UniProtKB-KW"/>
</dbReference>
<dbReference type="InterPro" id="IPR029055">
    <property type="entry name" value="Ntn_hydrolases_N"/>
</dbReference>
<keyword evidence="4 11" id="KW-0808">Transferase</keyword>
<evidence type="ECO:0000256" key="1">
    <source>
        <dbReference type="ARBA" id="ARBA00001049"/>
    </source>
</evidence>
<accession>A0A1W6ZZR3</accession>
<keyword evidence="7 11" id="KW-0012">Acyltransferase</keyword>
<evidence type="ECO:0000313" key="13">
    <source>
        <dbReference type="Proteomes" id="UP000194137"/>
    </source>
</evidence>
<dbReference type="SUPFAM" id="SSF56235">
    <property type="entry name" value="N-terminal nucleophile aminohydrolases (Ntn hydrolases)"/>
    <property type="match status" value="1"/>
</dbReference>
<dbReference type="InterPro" id="IPR000101">
    <property type="entry name" value="GGT_peptidase"/>
</dbReference>
<dbReference type="AlphaFoldDB" id="A0A1W6ZZR3"/>
<dbReference type="PROSITE" id="PS00462">
    <property type="entry name" value="G_GLU_TRANSPEPTIDASE"/>
    <property type="match status" value="1"/>
</dbReference>
<evidence type="ECO:0000256" key="10">
    <source>
        <dbReference type="PIRSR" id="PIRSR600101-2"/>
    </source>
</evidence>
<evidence type="ECO:0000256" key="6">
    <source>
        <dbReference type="ARBA" id="ARBA00023145"/>
    </source>
</evidence>
<dbReference type="InterPro" id="IPR055262">
    <property type="entry name" value="GGT_CS"/>
</dbReference>
<feature type="binding site" evidence="10">
    <location>
        <position position="104"/>
    </location>
    <ligand>
        <name>L-glutamate</name>
        <dbReference type="ChEBI" id="CHEBI:29985"/>
    </ligand>
</feature>
<dbReference type="EMBL" id="CP021112">
    <property type="protein sequence ID" value="ARQ02836.1"/>
    <property type="molecule type" value="Genomic_DNA"/>
</dbReference>
<keyword evidence="13" id="KW-1185">Reference proteome</keyword>
<dbReference type="Pfam" id="PF01019">
    <property type="entry name" value="G_glu_transpept"/>
    <property type="match status" value="1"/>
</dbReference>
<evidence type="ECO:0000256" key="9">
    <source>
        <dbReference type="PIRSR" id="PIRSR600101-1"/>
    </source>
</evidence>
<sequence>MAALSPVFAPAFAQDVVLTPSRPLFDIPAVQPVTARNGMVVAQEALAARIGADILKAGGNAVDAAVATGFAMAVTYPRAGNIGGGGFMVIHLQKNRQDIAIDYREMAPAAITRTSFLNEQGDADPQKSVANGLAVGVPGTVAGLALAHRKYGSGKFTLAQLIAPAVALARDGFIVDGDLADTFHTARPLFARWPSSAKVFLKPDGQTYGKGDRLIQTDLAHTLEAIGKNGPRAFYEGPIAEKIAAAVRGAGGVMTADDLKAYRAVERAPARGRYRGYDIVSMPPPSSGGLHLIQILNILEGYDLKKSGAATPETAHHLAEAMKRAYADRAVYLGDPDFVKVPARALMSKRYATSLRTGIGEQATPSTAIRNGNPVRAESLNTTHFSVVDRFGNAVSNTYTLNLSYGNGLVAEGTGVLLNNEMDDFAAKPNSPNTYGLVGADANAPAPRKRPLSSMTPTIVLKKGKVFLVTGSPGGSRIITTVLQIMSNVIDHGMDIAQATSAPRLHHQWLPDQVSAERGYPDATLRALEARGHKVMLRAPGTASNSIMVTPKGLVGAADTRTRGALAAGY</sequence>
<evidence type="ECO:0000256" key="7">
    <source>
        <dbReference type="ARBA" id="ARBA00023315"/>
    </source>
</evidence>
<dbReference type="Proteomes" id="UP000194137">
    <property type="component" value="Chromosome"/>
</dbReference>
<feature type="active site" description="Nucleophile" evidence="9">
    <location>
        <position position="382"/>
    </location>
</feature>
<comment type="subunit">
    <text evidence="11">This enzyme consists of two polypeptide chains, which are synthesized in precursor form from a single polypeptide.</text>
</comment>
<dbReference type="PRINTS" id="PR01210">
    <property type="entry name" value="GGTRANSPTASE"/>
</dbReference>
<dbReference type="EC" id="3.4.19.13" evidence="11"/>
<reference evidence="12 13" key="1">
    <citation type="submission" date="2017-05" db="EMBL/GenBank/DDBJ databases">
        <title>Full genome sequence of Pseudorhodoplanes sinuspersici.</title>
        <authorList>
            <person name="Dastgheib S.M.M."/>
            <person name="Shavandi M."/>
            <person name="Tirandaz H."/>
        </authorList>
    </citation>
    <scope>NUCLEOTIDE SEQUENCE [LARGE SCALE GENOMIC DNA]</scope>
    <source>
        <strain evidence="12 13">RIPI110</strain>
    </source>
</reference>
<gene>
    <name evidence="12" type="ORF">CAK95_08485</name>
</gene>
<evidence type="ECO:0000256" key="3">
    <source>
        <dbReference type="ARBA" id="ARBA00009381"/>
    </source>
</evidence>
<comment type="catalytic activity">
    <reaction evidence="1 11">
        <text>an S-substituted glutathione + H2O = an S-substituted L-cysteinylglycine + L-glutamate</text>
        <dbReference type="Rhea" id="RHEA:59468"/>
        <dbReference type="ChEBI" id="CHEBI:15377"/>
        <dbReference type="ChEBI" id="CHEBI:29985"/>
        <dbReference type="ChEBI" id="CHEBI:90779"/>
        <dbReference type="ChEBI" id="CHEBI:143103"/>
        <dbReference type="EC" id="3.4.19.13"/>
    </reaction>
</comment>
<dbReference type="GO" id="GO:0103068">
    <property type="term" value="F:leukotriene C4 gamma-glutamyl transferase activity"/>
    <property type="evidence" value="ECO:0007669"/>
    <property type="project" value="UniProtKB-EC"/>
</dbReference>
<dbReference type="GO" id="GO:0006751">
    <property type="term" value="P:glutathione catabolic process"/>
    <property type="evidence" value="ECO:0007669"/>
    <property type="project" value="UniProtKB-UniRule"/>
</dbReference>
<evidence type="ECO:0000256" key="2">
    <source>
        <dbReference type="ARBA" id="ARBA00001089"/>
    </source>
</evidence>
<dbReference type="PANTHER" id="PTHR43199">
    <property type="entry name" value="GLUTATHIONE HYDROLASE"/>
    <property type="match status" value="1"/>
</dbReference>
<name>A0A1W6ZZR3_9HYPH</name>